<dbReference type="SUPFAM" id="SSF53756">
    <property type="entry name" value="UDP-Glycosyltransferase/glycogen phosphorylase"/>
    <property type="match status" value="1"/>
</dbReference>
<feature type="region of interest" description="Disordered" evidence="1">
    <location>
        <begin position="445"/>
        <end position="474"/>
    </location>
</feature>
<dbReference type="Gene3D" id="3.40.50.2000">
    <property type="entry name" value="Glycogen Phosphorylase B"/>
    <property type="match status" value="1"/>
</dbReference>
<dbReference type="EMBL" id="JBHSQV010000184">
    <property type="protein sequence ID" value="MFC5988726.1"/>
    <property type="molecule type" value="Genomic_DNA"/>
</dbReference>
<keyword evidence="4" id="KW-1185">Reference proteome</keyword>
<evidence type="ECO:0000259" key="2">
    <source>
        <dbReference type="Pfam" id="PF13524"/>
    </source>
</evidence>
<accession>A0ABW1IUN3</accession>
<name>A0ABW1IUN3_9BACL</name>
<dbReference type="RefSeq" id="WP_379896207.1">
    <property type="nucleotide sequence ID" value="NZ_CBCSCT010000006.1"/>
</dbReference>
<dbReference type="Proteomes" id="UP001596250">
    <property type="component" value="Unassembled WGS sequence"/>
</dbReference>
<dbReference type="Pfam" id="PF13524">
    <property type="entry name" value="Glyco_trans_1_2"/>
    <property type="match status" value="1"/>
</dbReference>
<proteinExistence type="predicted"/>
<feature type="domain" description="Spore protein YkvP/CgeB glycosyl transferase-like" evidence="2">
    <location>
        <begin position="202"/>
        <end position="314"/>
    </location>
</feature>
<feature type="compositionally biased region" description="Basic residues" evidence="1">
    <location>
        <begin position="448"/>
        <end position="458"/>
    </location>
</feature>
<evidence type="ECO:0000256" key="1">
    <source>
        <dbReference type="SAM" id="MobiDB-lite"/>
    </source>
</evidence>
<organism evidence="3 4">
    <name type="scientific">Marinicrinis lubricantis</name>
    <dbReference type="NCBI Taxonomy" id="2086470"/>
    <lineage>
        <taxon>Bacteria</taxon>
        <taxon>Bacillati</taxon>
        <taxon>Bacillota</taxon>
        <taxon>Bacilli</taxon>
        <taxon>Bacillales</taxon>
        <taxon>Paenibacillaceae</taxon>
    </lineage>
</organism>
<sequence length="518" mass="60337">MRIIQGPLEIAGQMGLQSRGLQALGHNVDSYNIEHNYLGYSKGIMNVSQSQLRAQLAASQHKYDVFHFHYGKSMNKGMDFRFARDRNRVRIMQFWGNDVRTRQEAAIYNPYSRLIDTYLDEHLVVSQLEQSSRYMQACIVQDFEVAEYVRSYFDRIYVLPIACDVLTTPVQLPDPNAVPRIIHAPTHAYFKGTGYIEEVLNRLAGEGFAFHYERIQRVSNEEALQRYQTADIVIDQVYNGSYGLLSVEAMALGKPVVAYIREDLKHRYPAEMPIVSASPAQLYMKLKWLLQHPASWPEIGSSGRRYAESYHDYRLNGRHLEWIYRRERAILDGVIQEEPSLIYLKGRERIRYSINSSRYISIDGQLLERLEEPVNSEARWSERTVILKPNRYYKSNGNRKPAAYFSFNLAAIPQDAVIHKAVLRLPVATKYKQVKVHRVAQGWDTKSIRRKKPRRKPKSIASFQRPKKQKKSQRSVFQWECTELAKRWKDRQLTNHGLVVHKKVWRAPDLIVTAVMSE</sequence>
<comment type="caution">
    <text evidence="3">The sequence shown here is derived from an EMBL/GenBank/DDBJ whole genome shotgun (WGS) entry which is preliminary data.</text>
</comment>
<gene>
    <name evidence="3" type="ORF">ACFPXP_20170</name>
</gene>
<evidence type="ECO:0000313" key="4">
    <source>
        <dbReference type="Proteomes" id="UP001596250"/>
    </source>
</evidence>
<protein>
    <submittedName>
        <fullName evidence="3">DNRLRE domain-containing protein</fullName>
    </submittedName>
</protein>
<dbReference type="InterPro" id="IPR055259">
    <property type="entry name" value="YkvP/CgeB_Glyco_trans-like"/>
</dbReference>
<dbReference type="NCBIfam" id="NF033679">
    <property type="entry name" value="DNRLRE_dom"/>
    <property type="match status" value="1"/>
</dbReference>
<reference evidence="4" key="1">
    <citation type="journal article" date="2019" name="Int. J. Syst. Evol. Microbiol.">
        <title>The Global Catalogue of Microorganisms (GCM) 10K type strain sequencing project: providing services to taxonomists for standard genome sequencing and annotation.</title>
        <authorList>
            <consortium name="The Broad Institute Genomics Platform"/>
            <consortium name="The Broad Institute Genome Sequencing Center for Infectious Disease"/>
            <person name="Wu L."/>
            <person name="Ma J."/>
        </authorList>
    </citation>
    <scope>NUCLEOTIDE SEQUENCE [LARGE SCALE GENOMIC DNA]</scope>
    <source>
        <strain evidence="4">CCM 8749</strain>
    </source>
</reference>
<evidence type="ECO:0000313" key="3">
    <source>
        <dbReference type="EMBL" id="MFC5988726.1"/>
    </source>
</evidence>